<dbReference type="GeneID" id="100836305"/>
<reference evidence="3" key="3">
    <citation type="submission" date="2018-08" db="UniProtKB">
        <authorList>
            <consortium name="EnsemblPlants"/>
        </authorList>
    </citation>
    <scope>IDENTIFICATION</scope>
    <source>
        <strain evidence="3">cv. Bd21</strain>
    </source>
</reference>
<dbReference type="InterPro" id="IPR032675">
    <property type="entry name" value="LRR_dom_sf"/>
</dbReference>
<evidence type="ECO:0000313" key="4">
    <source>
        <dbReference type="Proteomes" id="UP000008810"/>
    </source>
</evidence>
<dbReference type="PANTHER" id="PTHR33463">
    <property type="entry name" value="NB-ARC DOMAIN-CONTAINING PROTEIN-RELATED"/>
    <property type="match status" value="1"/>
</dbReference>
<keyword evidence="4" id="KW-1185">Reference proteome</keyword>
<proteinExistence type="predicted"/>
<dbReference type="SUPFAM" id="SSF52047">
    <property type="entry name" value="RNI-like"/>
    <property type="match status" value="1"/>
</dbReference>
<dbReference type="Pfam" id="PF23247">
    <property type="entry name" value="LRR_RPS2"/>
    <property type="match status" value="1"/>
</dbReference>
<dbReference type="Gramene" id="KQJ81681">
    <property type="protein sequence ID" value="KQJ81681"/>
    <property type="gene ID" value="BRADI_5g02240v3"/>
</dbReference>
<dbReference type="PROSITE" id="PS51450">
    <property type="entry name" value="LRR"/>
    <property type="match status" value="1"/>
</dbReference>
<name>A0A0Q3NZ23_BRADI</name>
<dbReference type="InterPro" id="IPR057135">
    <property type="entry name" value="At4g27190-like_LRR"/>
</dbReference>
<dbReference type="Proteomes" id="UP000008810">
    <property type="component" value="Chromosome 5"/>
</dbReference>
<dbReference type="InterPro" id="IPR001611">
    <property type="entry name" value="Leu-rich_rpt"/>
</dbReference>
<dbReference type="PANTHER" id="PTHR33463:SF103">
    <property type="entry name" value="NB-ARC DOMAIN-CONTAINING PROTEIN"/>
    <property type="match status" value="1"/>
</dbReference>
<dbReference type="OrthoDB" id="675398at2759"/>
<evidence type="ECO:0000313" key="3">
    <source>
        <dbReference type="EnsemblPlants" id="KQJ81681"/>
    </source>
</evidence>
<feature type="domain" description="Disease resistance protein At4g27190-like leucine-rich repeats" evidence="1">
    <location>
        <begin position="876"/>
        <end position="977"/>
    </location>
</feature>
<dbReference type="AlphaFoldDB" id="A0A0Q3NZ23"/>
<dbReference type="KEGG" id="bdi:100836305"/>
<gene>
    <name evidence="3" type="primary">LOC100836305</name>
    <name evidence="2" type="ORF">BRADI_5g02240v3</name>
</gene>
<dbReference type="EMBL" id="CM000884">
    <property type="protein sequence ID" value="KQJ81681.1"/>
    <property type="molecule type" value="Genomic_DNA"/>
</dbReference>
<evidence type="ECO:0000259" key="1">
    <source>
        <dbReference type="Pfam" id="PF23247"/>
    </source>
</evidence>
<protein>
    <recommendedName>
        <fullName evidence="1">Disease resistance protein At4g27190-like leucine-rich repeats domain-containing protein</fullName>
    </recommendedName>
</protein>
<reference evidence="2" key="2">
    <citation type="submission" date="2017-06" db="EMBL/GenBank/DDBJ databases">
        <title>WGS assembly of Brachypodium distachyon.</title>
        <authorList>
            <consortium name="The International Brachypodium Initiative"/>
            <person name="Lucas S."/>
            <person name="Harmon-Smith M."/>
            <person name="Lail K."/>
            <person name="Tice H."/>
            <person name="Grimwood J."/>
            <person name="Bruce D."/>
            <person name="Barry K."/>
            <person name="Shu S."/>
            <person name="Lindquist E."/>
            <person name="Wang M."/>
            <person name="Pitluck S."/>
            <person name="Vogel J.P."/>
            <person name="Garvin D.F."/>
            <person name="Mockler T.C."/>
            <person name="Schmutz J."/>
            <person name="Rokhsar D."/>
            <person name="Bevan M.W."/>
        </authorList>
    </citation>
    <scope>NUCLEOTIDE SEQUENCE</scope>
    <source>
        <strain evidence="2">Bd21</strain>
    </source>
</reference>
<dbReference type="InterPro" id="IPR050905">
    <property type="entry name" value="Plant_NBS-LRR"/>
</dbReference>
<evidence type="ECO:0000313" key="2">
    <source>
        <dbReference type="EMBL" id="KQJ81681.1"/>
    </source>
</evidence>
<reference evidence="2 3" key="1">
    <citation type="journal article" date="2010" name="Nature">
        <title>Genome sequencing and analysis of the model grass Brachypodium distachyon.</title>
        <authorList>
            <consortium name="International Brachypodium Initiative"/>
        </authorList>
    </citation>
    <scope>NUCLEOTIDE SEQUENCE [LARGE SCALE GENOMIC DNA]</scope>
    <source>
        <strain evidence="2 3">Bd21</strain>
    </source>
</reference>
<accession>A0A0Q3NZ23</accession>
<dbReference type="EnsemblPlants" id="KQJ81681">
    <property type="protein sequence ID" value="KQJ81681"/>
    <property type="gene ID" value="BRADI_5g02240v3"/>
</dbReference>
<sequence>MPAKYTLRVDGIDGAVKQLLDLLRDNDGTAEGKIQAFFFSGLNGSGLGASVVLEATAKLLKSTRSDPDTRNHFGKIVHVDCSLWKNRRTMQRAIAEELNLQHLMPIFYKHDEDDDFRGVDGSSREEITSIGSAIHESLVNGKFLLIFHYGGDAYLDLADCGIPKVGAFGKGILLWTNYGRFQFFREEQKLMATASIDMEIHGITYEYMRQTMRPFVHNEVVQVIGYTGMDGINPATFLDCFLYLMFLTEQLRENSIIGVDYGWSAHACNYWVCDGIIGGDRAWEIGNALYEVIPLSGYPSYITREHLFNIPESLRKELKEYLLDERRKPHEGWCSVTSNKQAAEDISNVPDSASSYFLTFQGDDPGYLHGDMFRVASNLRVLKLCNCSFNFSSPPFHCCQNLRFLWLDRCTNTEKKQGGGSFFPNLLVFDLRFTEYVLLPQIIESMTSLRELNTVGVSWKSICHAWEKLHKLNKLRVRESSDFITFDSCSSKHVNNLELLDLSGNTLLESLPTLSSERSLKMLVLDGCSSLEQVALEGGAPLLESFSFDGYGPVEDWTHSIQLPQKELRLKTPIIAPLEKAKVTKISLHGCVLLHDIFLRALPYLEELDLSCTAIKTLDLNAMDVPQLKKLFLLGCHQLRSLLWDGWKTSLTVLHIDTQVKGRSTTCPGEKTTFDFEACIAFTDGRFIWSAIEGLYLKIFHSYLPKVYLLISCMSYGQASITKGIQEISPNEEGMVPKGTLLTYSDIALAKDVTHSSLVWDRQQLQPSRTHIEIGEGSYNLESMQDDVFFRYFIDYCVESLYLHDNSSITAIPPTTPASWTYLKWCHVEKCPKLHTLFTCWIRHDSFQHITIFSASDLVMAYCIWVRSIDGNFGRTGFQQLQHIYLHNCPRLVFVLPISFSLPNLESIQIAYCSNIRHVFPLHDEVPQEIASGVTFTNLKHIKLHHLHKLEQICEVRLTAPVLETIGLRDCWGLRRLPAVASHGPKPVVDCEKDWWDKLEWDGLDAGHDPSLFQTRHSAYYKKTIPRGSVLR</sequence>
<dbReference type="Gene3D" id="3.80.10.10">
    <property type="entry name" value="Ribonuclease Inhibitor"/>
    <property type="match status" value="2"/>
</dbReference>
<dbReference type="SUPFAM" id="SSF52058">
    <property type="entry name" value="L domain-like"/>
    <property type="match status" value="1"/>
</dbReference>
<organism evidence="2">
    <name type="scientific">Brachypodium distachyon</name>
    <name type="common">Purple false brome</name>
    <name type="synonym">Trachynia distachya</name>
    <dbReference type="NCBI Taxonomy" id="15368"/>
    <lineage>
        <taxon>Eukaryota</taxon>
        <taxon>Viridiplantae</taxon>
        <taxon>Streptophyta</taxon>
        <taxon>Embryophyta</taxon>
        <taxon>Tracheophyta</taxon>
        <taxon>Spermatophyta</taxon>
        <taxon>Magnoliopsida</taxon>
        <taxon>Liliopsida</taxon>
        <taxon>Poales</taxon>
        <taxon>Poaceae</taxon>
        <taxon>BOP clade</taxon>
        <taxon>Pooideae</taxon>
        <taxon>Stipodae</taxon>
        <taxon>Brachypodieae</taxon>
        <taxon>Brachypodium</taxon>
    </lineage>
</organism>